<dbReference type="Proteomes" id="UP000676336">
    <property type="component" value="Unassembled WGS sequence"/>
</dbReference>
<accession>A0A8S3BZS9</accession>
<dbReference type="Pfam" id="PF16057">
    <property type="entry name" value="DUF4800"/>
    <property type="match status" value="1"/>
</dbReference>
<proteinExistence type="predicted"/>
<reference evidence="1" key="1">
    <citation type="submission" date="2021-02" db="EMBL/GenBank/DDBJ databases">
        <authorList>
            <person name="Nowell W R."/>
        </authorList>
    </citation>
    <scope>NUCLEOTIDE SEQUENCE</scope>
</reference>
<comment type="caution">
    <text evidence="1">The sequence shown here is derived from an EMBL/GenBank/DDBJ whole genome shotgun (WGS) entry which is preliminary data.</text>
</comment>
<dbReference type="AlphaFoldDB" id="A0A8S3BZS9"/>
<feature type="non-terminal residue" evidence="1">
    <location>
        <position position="81"/>
    </location>
</feature>
<organism evidence="1 2">
    <name type="scientific">Rotaria magnacalcarata</name>
    <dbReference type="NCBI Taxonomy" id="392030"/>
    <lineage>
        <taxon>Eukaryota</taxon>
        <taxon>Metazoa</taxon>
        <taxon>Spiralia</taxon>
        <taxon>Gnathifera</taxon>
        <taxon>Rotifera</taxon>
        <taxon>Eurotatoria</taxon>
        <taxon>Bdelloidea</taxon>
        <taxon>Philodinida</taxon>
        <taxon>Philodinidae</taxon>
        <taxon>Rotaria</taxon>
    </lineage>
</organism>
<sequence length="81" mass="10276">VQQWSIRRRNEQQRNLKLAKQRRIHQTHVEQEWKDRGKYIHGERGPWWNENDSKERHWMLSDRENIHRMRCKLIENNDFNT</sequence>
<feature type="non-terminal residue" evidence="1">
    <location>
        <position position="1"/>
    </location>
</feature>
<protein>
    <submittedName>
        <fullName evidence="1">Uncharacterized protein</fullName>
    </submittedName>
</protein>
<gene>
    <name evidence="1" type="ORF">SMN809_LOCUS50556</name>
</gene>
<evidence type="ECO:0000313" key="1">
    <source>
        <dbReference type="EMBL" id="CAF4875436.1"/>
    </source>
</evidence>
<name>A0A8S3BZS9_9BILA</name>
<dbReference type="EMBL" id="CAJOBI010167405">
    <property type="protein sequence ID" value="CAF4875436.1"/>
    <property type="molecule type" value="Genomic_DNA"/>
</dbReference>
<evidence type="ECO:0000313" key="2">
    <source>
        <dbReference type="Proteomes" id="UP000676336"/>
    </source>
</evidence>